<sequence length="87" mass="9713">MGRKASVFGIVFCLAVLTYLYHAEPTTSDVAAMDKPDNLLIRKPTVCQYIAELYTPVYSPLYHLSNDGEVKNNLRDTIGDSRTETSL</sequence>
<evidence type="ECO:0000313" key="4">
    <source>
        <dbReference type="Proteomes" id="UP001143810"/>
    </source>
</evidence>
<reference evidence="3" key="1">
    <citation type="journal article" date="2022" name="Arch. Microbiol.">
        <title>Bacteroides muris sp. nov. isolated from the cecum of wild-derived house mice.</title>
        <authorList>
            <person name="Fokt H."/>
            <person name="Unni R."/>
            <person name="Repnik U."/>
            <person name="Schmitz R.A."/>
            <person name="Bramkamp M."/>
            <person name="Baines J.F."/>
            <person name="Unterweger D."/>
        </authorList>
    </citation>
    <scope>NUCLEOTIDE SEQUENCE</scope>
    <source>
        <strain evidence="3">KH569_7</strain>
    </source>
</reference>
<dbReference type="RefSeq" id="WP_257939778.1">
    <property type="nucleotide sequence ID" value="NZ_JAMZEE010000003.1"/>
</dbReference>
<evidence type="ECO:0000256" key="1">
    <source>
        <dbReference type="SAM" id="MobiDB-lite"/>
    </source>
</evidence>
<organism evidence="3 4">
    <name type="scientific">Bacteroides muris</name>
    <name type="common">ex Fokt et al. 2023</name>
    <dbReference type="NCBI Taxonomy" id="2937417"/>
    <lineage>
        <taxon>Bacteria</taxon>
        <taxon>Pseudomonadati</taxon>
        <taxon>Bacteroidota</taxon>
        <taxon>Bacteroidia</taxon>
        <taxon>Bacteroidales</taxon>
        <taxon>Bacteroidaceae</taxon>
        <taxon>Bacteroides</taxon>
    </lineage>
</organism>
<feature type="signal peptide" evidence="2">
    <location>
        <begin position="1"/>
        <end position="23"/>
    </location>
</feature>
<evidence type="ECO:0000256" key="2">
    <source>
        <dbReference type="SAM" id="SignalP"/>
    </source>
</evidence>
<dbReference type="EMBL" id="JAMZEE010000003">
    <property type="protein sequence ID" value="MCR6507021.1"/>
    <property type="molecule type" value="Genomic_DNA"/>
</dbReference>
<accession>A0A9X2NVE0</accession>
<gene>
    <name evidence="3" type="ORF">M1B78_02255</name>
</gene>
<dbReference type="AlphaFoldDB" id="A0A9X2NVE0"/>
<proteinExistence type="predicted"/>
<keyword evidence="2" id="KW-0732">Signal</keyword>
<protein>
    <submittedName>
        <fullName evidence="3">Uncharacterized protein</fullName>
    </submittedName>
</protein>
<evidence type="ECO:0000313" key="3">
    <source>
        <dbReference type="EMBL" id="MCR6507021.1"/>
    </source>
</evidence>
<comment type="caution">
    <text evidence="3">The sequence shown here is derived from an EMBL/GenBank/DDBJ whole genome shotgun (WGS) entry which is preliminary data.</text>
</comment>
<feature type="region of interest" description="Disordered" evidence="1">
    <location>
        <begin position="66"/>
        <end position="87"/>
    </location>
</feature>
<name>A0A9X2NVE0_9BACE</name>
<feature type="chain" id="PRO_5040907388" evidence="2">
    <location>
        <begin position="24"/>
        <end position="87"/>
    </location>
</feature>
<reference evidence="3" key="2">
    <citation type="submission" date="2022-04" db="EMBL/GenBank/DDBJ databases">
        <authorList>
            <person name="Fokt H."/>
            <person name="Baines J."/>
        </authorList>
    </citation>
    <scope>NUCLEOTIDE SEQUENCE</scope>
    <source>
        <strain evidence="3">KH569_7</strain>
    </source>
</reference>
<dbReference type="Proteomes" id="UP001143810">
    <property type="component" value="Unassembled WGS sequence"/>
</dbReference>